<reference evidence="3" key="2">
    <citation type="submission" date="2025-08" db="UniProtKB">
        <authorList>
            <consortium name="Ensembl"/>
        </authorList>
    </citation>
    <scope>IDENTIFICATION</scope>
</reference>
<feature type="coiled-coil region" evidence="1">
    <location>
        <begin position="100"/>
        <end position="130"/>
    </location>
</feature>
<evidence type="ECO:0000259" key="2">
    <source>
        <dbReference type="SMART" id="SM00338"/>
    </source>
</evidence>
<evidence type="ECO:0000256" key="1">
    <source>
        <dbReference type="SAM" id="Coils"/>
    </source>
</evidence>
<dbReference type="AlphaFoldDB" id="A0A8C5GT61"/>
<dbReference type="PANTHER" id="PTHR45879:SF3">
    <property type="entry name" value="CYCLIC AMP RESPONSE ELEMENT-BINDING PROTEIN B"/>
    <property type="match status" value="1"/>
</dbReference>
<dbReference type="Gene3D" id="1.20.5.170">
    <property type="match status" value="1"/>
</dbReference>
<keyword evidence="1" id="KW-0175">Coiled coil</keyword>
<dbReference type="GO" id="GO:0000978">
    <property type="term" value="F:RNA polymerase II cis-regulatory region sequence-specific DNA binding"/>
    <property type="evidence" value="ECO:0007669"/>
    <property type="project" value="TreeGrafter"/>
</dbReference>
<dbReference type="Ensembl" id="ENSGWIT00000037622.1">
    <property type="protein sequence ID" value="ENSGWIP00000034506.1"/>
    <property type="gene ID" value="ENSGWIG00000017858.1"/>
</dbReference>
<reference evidence="3" key="3">
    <citation type="submission" date="2025-09" db="UniProtKB">
        <authorList>
            <consortium name="Ensembl"/>
        </authorList>
    </citation>
    <scope>IDENTIFICATION</scope>
</reference>
<dbReference type="GO" id="GO:0000981">
    <property type="term" value="F:DNA-binding transcription factor activity, RNA polymerase II-specific"/>
    <property type="evidence" value="ECO:0007669"/>
    <property type="project" value="TreeGrafter"/>
</dbReference>
<dbReference type="PANTHER" id="PTHR45879">
    <property type="entry name" value="CYCLIC AMP RESPONSE ELEMENT-BINDING PROTEIN B"/>
    <property type="match status" value="1"/>
</dbReference>
<dbReference type="PRINTS" id="PR00041">
    <property type="entry name" value="LEUZIPPRCREB"/>
</dbReference>
<keyword evidence="4" id="KW-1185">Reference proteome</keyword>
<evidence type="ECO:0000313" key="4">
    <source>
        <dbReference type="Proteomes" id="UP000694680"/>
    </source>
</evidence>
<dbReference type="InterPro" id="IPR004827">
    <property type="entry name" value="bZIP"/>
</dbReference>
<dbReference type="SMART" id="SM00338">
    <property type="entry name" value="BRLZ"/>
    <property type="match status" value="1"/>
</dbReference>
<dbReference type="SUPFAM" id="SSF57959">
    <property type="entry name" value="Leucine zipper domain"/>
    <property type="match status" value="1"/>
</dbReference>
<dbReference type="Pfam" id="PF00170">
    <property type="entry name" value="bZIP_1"/>
    <property type="match status" value="1"/>
</dbReference>
<name>A0A8C5GT61_GOUWI</name>
<accession>A0A8C5GT61</accession>
<dbReference type="Proteomes" id="UP000694680">
    <property type="component" value="Chromosome 20"/>
</dbReference>
<dbReference type="GO" id="GO:0005667">
    <property type="term" value="C:transcription regulator complex"/>
    <property type="evidence" value="ECO:0007669"/>
    <property type="project" value="TreeGrafter"/>
</dbReference>
<sequence length="134" mass="15183">MVPQDIVPKGPLYDFLVGPDLLEMLAPEAESSTINGAHQPVNAQLWVPQDVIEEGPVYDFLLGPDQLEMLAPEAENSLKLSLLRNKKAVHLYRQKKKQYVKNLTDRVAMLEKLNSKLKQEIKTLKEIYQKTPGC</sequence>
<feature type="domain" description="BZIP" evidence="2">
    <location>
        <begin position="75"/>
        <end position="130"/>
    </location>
</feature>
<organism evidence="3 4">
    <name type="scientific">Gouania willdenowi</name>
    <name type="common">Blunt-snouted clingfish</name>
    <name type="synonym">Lepadogaster willdenowi</name>
    <dbReference type="NCBI Taxonomy" id="441366"/>
    <lineage>
        <taxon>Eukaryota</taxon>
        <taxon>Metazoa</taxon>
        <taxon>Chordata</taxon>
        <taxon>Craniata</taxon>
        <taxon>Vertebrata</taxon>
        <taxon>Euteleostomi</taxon>
        <taxon>Actinopterygii</taxon>
        <taxon>Neopterygii</taxon>
        <taxon>Teleostei</taxon>
        <taxon>Neoteleostei</taxon>
        <taxon>Acanthomorphata</taxon>
        <taxon>Ovalentaria</taxon>
        <taxon>Blenniimorphae</taxon>
        <taxon>Blenniiformes</taxon>
        <taxon>Gobiesocoidei</taxon>
        <taxon>Gobiesocidae</taxon>
        <taxon>Gobiesocinae</taxon>
        <taxon>Gouania</taxon>
    </lineage>
</organism>
<reference evidence="3" key="1">
    <citation type="submission" date="2020-06" db="EMBL/GenBank/DDBJ databases">
        <authorList>
            <consortium name="Wellcome Sanger Institute Data Sharing"/>
        </authorList>
    </citation>
    <scope>NUCLEOTIDE SEQUENCE [LARGE SCALE GENOMIC DNA]</scope>
</reference>
<evidence type="ECO:0000313" key="3">
    <source>
        <dbReference type="Ensembl" id="ENSGWIP00000034506.1"/>
    </source>
</evidence>
<dbReference type="InterPro" id="IPR001630">
    <property type="entry name" value="Leuzip_CREB"/>
</dbReference>
<dbReference type="InterPro" id="IPR046347">
    <property type="entry name" value="bZIP_sf"/>
</dbReference>
<proteinExistence type="predicted"/>
<dbReference type="GO" id="GO:0005634">
    <property type="term" value="C:nucleus"/>
    <property type="evidence" value="ECO:0007669"/>
    <property type="project" value="InterPro"/>
</dbReference>
<protein>
    <recommendedName>
        <fullName evidence="2">BZIP domain-containing protein</fullName>
    </recommendedName>
</protein>